<feature type="region of interest" description="Disordered" evidence="1">
    <location>
        <begin position="143"/>
        <end position="178"/>
    </location>
</feature>
<dbReference type="EMBL" id="CAMXCT020000555">
    <property type="protein sequence ID" value="CAL1133720.1"/>
    <property type="molecule type" value="Genomic_DNA"/>
</dbReference>
<name>A0A9P1FN13_9DINO</name>
<sequence length="618" mass="69403">MDYATALFYLRKFLGCPWRQRSDPLQDLKLNFTLHSLKATLLSWGPQLHEKVTPEQRLSQGHHSDPNSSLDTYSRDVVWTSLTYQRKMIHEVQNGWRPAIAQHRGSQAPMVEPLVVLEKFVKPLQPFDFQWFNFNAAAETISPEKFESSDDSSDSSSDSSSEEEVVEPQPKTSKVDLGPMEMDEVLVGRYRSVVHALVKAGDDEDWRPRWQGQPLKPACGRQVRGVETLEDILTKSGVDSNLTNALMMEGWTCQTFRMAAADSQGFEDVLHEWSSFTYFVNISEGLSTYSFSISTAFPGTHFLHSYASGDHQSSSRILGGVIPPKLESGVLLAMKQKFISNYPSELIHADVFPSTRLVSLVHDQLTKKTWKWIPWKYRISLTKSEEISGNRAQKMPRLDTLGLHALLLDDPPSLDISNNSMGVNSIRNMLEVHDRAIALCQGAHLANLKAYTHKFLGFLTAKYEGDLRNPSILEAQSADQKVWTVIAELMEKGWAMDDCLHEMTNLRHDLPSLLQPRPRALRLPTAPSPQASSPRSEGPKGKGQGKSKGKHNAGKSKGRTQWITEIQKDGNFKQLCMRFQMGRCQNPTCGFQHVCAYPVEGKACGKNHGAMSHFATPH</sequence>
<reference evidence="2" key="1">
    <citation type="submission" date="2022-10" db="EMBL/GenBank/DDBJ databases">
        <authorList>
            <person name="Chen Y."/>
            <person name="Dougan E. K."/>
            <person name="Chan C."/>
            <person name="Rhodes N."/>
            <person name="Thang M."/>
        </authorList>
    </citation>
    <scope>NUCLEOTIDE SEQUENCE</scope>
</reference>
<accession>A0A9P1FN13</accession>
<reference evidence="3 4" key="2">
    <citation type="submission" date="2024-05" db="EMBL/GenBank/DDBJ databases">
        <authorList>
            <person name="Chen Y."/>
            <person name="Shah S."/>
            <person name="Dougan E. K."/>
            <person name="Thang M."/>
            <person name="Chan C."/>
        </authorList>
    </citation>
    <scope>NUCLEOTIDE SEQUENCE [LARGE SCALE GENOMIC DNA]</scope>
</reference>
<feature type="compositionally biased region" description="Basic residues" evidence="1">
    <location>
        <begin position="543"/>
        <end position="558"/>
    </location>
</feature>
<evidence type="ECO:0000313" key="3">
    <source>
        <dbReference type="EMBL" id="CAL4767657.1"/>
    </source>
</evidence>
<dbReference type="OrthoDB" id="10647608at2759"/>
<dbReference type="Proteomes" id="UP001152797">
    <property type="component" value="Unassembled WGS sequence"/>
</dbReference>
<organism evidence="2">
    <name type="scientific">Cladocopium goreaui</name>
    <dbReference type="NCBI Taxonomy" id="2562237"/>
    <lineage>
        <taxon>Eukaryota</taxon>
        <taxon>Sar</taxon>
        <taxon>Alveolata</taxon>
        <taxon>Dinophyceae</taxon>
        <taxon>Suessiales</taxon>
        <taxon>Symbiodiniaceae</taxon>
        <taxon>Cladocopium</taxon>
    </lineage>
</organism>
<gene>
    <name evidence="2" type="ORF">C1SCF055_LOCUS8225</name>
</gene>
<evidence type="ECO:0000313" key="2">
    <source>
        <dbReference type="EMBL" id="CAI3980345.1"/>
    </source>
</evidence>
<evidence type="ECO:0000256" key="1">
    <source>
        <dbReference type="SAM" id="MobiDB-lite"/>
    </source>
</evidence>
<dbReference type="EMBL" id="CAMXCT010000555">
    <property type="protein sequence ID" value="CAI3980345.1"/>
    <property type="molecule type" value="Genomic_DNA"/>
</dbReference>
<comment type="caution">
    <text evidence="2">The sequence shown here is derived from an EMBL/GenBank/DDBJ whole genome shotgun (WGS) entry which is preliminary data.</text>
</comment>
<protein>
    <submittedName>
        <fullName evidence="3">C3H1-type domain-containing protein</fullName>
    </submittedName>
</protein>
<evidence type="ECO:0000313" key="4">
    <source>
        <dbReference type="Proteomes" id="UP001152797"/>
    </source>
</evidence>
<keyword evidence="4" id="KW-1185">Reference proteome</keyword>
<dbReference type="EMBL" id="CAMXCT030000555">
    <property type="protein sequence ID" value="CAL4767657.1"/>
    <property type="molecule type" value="Genomic_DNA"/>
</dbReference>
<proteinExistence type="predicted"/>
<dbReference type="AlphaFoldDB" id="A0A9P1FN13"/>
<feature type="region of interest" description="Disordered" evidence="1">
    <location>
        <begin position="520"/>
        <end position="561"/>
    </location>
</feature>
<feature type="compositionally biased region" description="Low complexity" evidence="1">
    <location>
        <begin position="520"/>
        <end position="529"/>
    </location>
</feature>